<dbReference type="AlphaFoldDB" id="A0A559IVV6"/>
<dbReference type="EMBL" id="VNJK01000001">
    <property type="protein sequence ID" value="TVX91743.1"/>
    <property type="molecule type" value="Genomic_DNA"/>
</dbReference>
<dbReference type="Proteomes" id="UP000318102">
    <property type="component" value="Unassembled WGS sequence"/>
</dbReference>
<evidence type="ECO:0000259" key="4">
    <source>
        <dbReference type="PROSITE" id="PS50893"/>
    </source>
</evidence>
<gene>
    <name evidence="5" type="ORF">FPZ44_00920</name>
</gene>
<evidence type="ECO:0000256" key="2">
    <source>
        <dbReference type="ARBA" id="ARBA00022741"/>
    </source>
</evidence>
<dbReference type="PROSITE" id="PS50893">
    <property type="entry name" value="ABC_TRANSPORTER_2"/>
    <property type="match status" value="1"/>
</dbReference>
<dbReference type="InterPro" id="IPR017871">
    <property type="entry name" value="ABC_transporter-like_CS"/>
</dbReference>
<feature type="domain" description="ABC transporter" evidence="4">
    <location>
        <begin position="4"/>
        <end position="234"/>
    </location>
</feature>
<dbReference type="InterPro" id="IPR027417">
    <property type="entry name" value="P-loop_NTPase"/>
</dbReference>
<keyword evidence="3 5" id="KW-0067">ATP-binding</keyword>
<dbReference type="SMART" id="SM00382">
    <property type="entry name" value="AAA"/>
    <property type="match status" value="1"/>
</dbReference>
<dbReference type="Pfam" id="PF13732">
    <property type="entry name" value="DrrA1-3_C"/>
    <property type="match status" value="1"/>
</dbReference>
<dbReference type="Pfam" id="PF00005">
    <property type="entry name" value="ABC_tran"/>
    <property type="match status" value="1"/>
</dbReference>
<dbReference type="OrthoDB" id="9804819at2"/>
<dbReference type="InterPro" id="IPR025302">
    <property type="entry name" value="DrrA1/2-like_C"/>
</dbReference>
<dbReference type="RefSeq" id="WP_144986540.1">
    <property type="nucleotide sequence ID" value="NZ_VNJK01000001.1"/>
</dbReference>
<evidence type="ECO:0000256" key="3">
    <source>
        <dbReference type="ARBA" id="ARBA00022840"/>
    </source>
</evidence>
<keyword evidence="6" id="KW-1185">Reference proteome</keyword>
<name>A0A559IVV6_9BACL</name>
<comment type="caution">
    <text evidence="5">The sequence shown here is derived from an EMBL/GenBank/DDBJ whole genome shotgun (WGS) entry which is preliminary data.</text>
</comment>
<keyword evidence="1" id="KW-0813">Transport</keyword>
<dbReference type="Gene3D" id="3.40.50.300">
    <property type="entry name" value="P-loop containing nucleotide triphosphate hydrolases"/>
    <property type="match status" value="1"/>
</dbReference>
<dbReference type="PANTHER" id="PTHR43582:SF2">
    <property type="entry name" value="LINEARMYCIN RESISTANCE ATP-BINDING PROTEIN LNRL"/>
    <property type="match status" value="1"/>
</dbReference>
<proteinExistence type="predicted"/>
<reference evidence="5 6" key="1">
    <citation type="submission" date="2019-07" db="EMBL/GenBank/DDBJ databases">
        <authorList>
            <person name="Kim J."/>
        </authorList>
    </citation>
    <scope>NUCLEOTIDE SEQUENCE [LARGE SCALE GENOMIC DNA]</scope>
    <source>
        <strain evidence="5 6">N4</strain>
    </source>
</reference>
<dbReference type="GO" id="GO:0016887">
    <property type="term" value="F:ATP hydrolysis activity"/>
    <property type="evidence" value="ECO:0007669"/>
    <property type="project" value="InterPro"/>
</dbReference>
<dbReference type="InterPro" id="IPR003593">
    <property type="entry name" value="AAA+_ATPase"/>
</dbReference>
<sequence>MSILKVDQILKRFNQHVAVDHLSFQLEEGEIYGLLGPNGAGKSTTIQMIVGLLPIDQGDIWVAGHSVKNSPLRTKANLGLVPQDLALYEQISARDNVLFFGKLYGLKGKQLQEQTDEALARVGLTERQYDKPASFSGGMKRRLNIACAIAHRPRIIIMDEPTVGIDPHSRNHILESVRKLNEDGSTIIYTSHYMEEVSAISTRIGIMNEGRLIAQGTEEELRQQIGSDDKVLVEIFSASEQQVREAVLELKRHPSVLKVTEQGTCLELVLPHGEESLQDILFILSKHAVPVRSIRREQPSLETLFLTLTGRQLRD</sequence>
<evidence type="ECO:0000256" key="1">
    <source>
        <dbReference type="ARBA" id="ARBA00022448"/>
    </source>
</evidence>
<dbReference type="GO" id="GO:0005524">
    <property type="term" value="F:ATP binding"/>
    <property type="evidence" value="ECO:0007669"/>
    <property type="project" value="UniProtKB-KW"/>
</dbReference>
<dbReference type="PANTHER" id="PTHR43582">
    <property type="entry name" value="LINEARMYCIN RESISTANCE ATP-BINDING PROTEIN LNRL"/>
    <property type="match status" value="1"/>
</dbReference>
<protein>
    <submittedName>
        <fullName evidence="5">ABC transporter ATP-binding protein</fullName>
    </submittedName>
</protein>
<accession>A0A559IVV6</accession>
<dbReference type="PROSITE" id="PS00211">
    <property type="entry name" value="ABC_TRANSPORTER_1"/>
    <property type="match status" value="1"/>
</dbReference>
<dbReference type="SUPFAM" id="SSF52540">
    <property type="entry name" value="P-loop containing nucleoside triphosphate hydrolases"/>
    <property type="match status" value="1"/>
</dbReference>
<evidence type="ECO:0000313" key="5">
    <source>
        <dbReference type="EMBL" id="TVX91743.1"/>
    </source>
</evidence>
<organism evidence="5 6">
    <name type="scientific">Paenibacillus agilis</name>
    <dbReference type="NCBI Taxonomy" id="3020863"/>
    <lineage>
        <taxon>Bacteria</taxon>
        <taxon>Bacillati</taxon>
        <taxon>Bacillota</taxon>
        <taxon>Bacilli</taxon>
        <taxon>Bacillales</taxon>
        <taxon>Paenibacillaceae</taxon>
        <taxon>Paenibacillus</taxon>
    </lineage>
</organism>
<dbReference type="InterPro" id="IPR003439">
    <property type="entry name" value="ABC_transporter-like_ATP-bd"/>
</dbReference>
<keyword evidence="2" id="KW-0547">Nucleotide-binding</keyword>
<evidence type="ECO:0000313" key="6">
    <source>
        <dbReference type="Proteomes" id="UP000318102"/>
    </source>
</evidence>